<dbReference type="GO" id="GO:0016787">
    <property type="term" value="F:hydrolase activity"/>
    <property type="evidence" value="ECO:0007669"/>
    <property type="project" value="UniProtKB-KW"/>
</dbReference>
<feature type="domain" description="Alpha/beta hydrolase fold-3" evidence="3">
    <location>
        <begin position="83"/>
        <end position="287"/>
    </location>
</feature>
<accession>A0A3A8A9F0</accession>
<evidence type="ECO:0000256" key="2">
    <source>
        <dbReference type="ARBA" id="ARBA00022801"/>
    </source>
</evidence>
<keyword evidence="5" id="KW-1185">Reference proteome</keyword>
<comment type="similarity">
    <text evidence="1">Belongs to the 'GDXG' lipolytic enzyme family.</text>
</comment>
<dbReference type="PROSITE" id="PS01173">
    <property type="entry name" value="LIPASE_GDXG_HIS"/>
    <property type="match status" value="1"/>
</dbReference>
<dbReference type="Gene3D" id="3.40.50.1820">
    <property type="entry name" value="alpha/beta hydrolase"/>
    <property type="match status" value="1"/>
</dbReference>
<dbReference type="InterPro" id="IPR050300">
    <property type="entry name" value="GDXG_lipolytic_enzyme"/>
</dbReference>
<evidence type="ECO:0000313" key="5">
    <source>
        <dbReference type="Proteomes" id="UP000246132"/>
    </source>
</evidence>
<dbReference type="Proteomes" id="UP000246132">
    <property type="component" value="Unassembled WGS sequence"/>
</dbReference>
<reference evidence="4 5" key="1">
    <citation type="journal article" date="2018" name="Int. J. Syst. Bacteriol.">
        <title>Oceaniradius stylonemae gen. nov., sp. nov., isolated from a red alga, Stylonema cornu-cervi.</title>
        <authorList>
            <person name="Jeong S."/>
        </authorList>
    </citation>
    <scope>NUCLEOTIDE SEQUENCE [LARGE SCALE GENOMIC DNA]</scope>
    <source>
        <strain evidence="4 5">StC1</strain>
    </source>
</reference>
<dbReference type="PANTHER" id="PTHR48081:SF8">
    <property type="entry name" value="ALPHA_BETA HYDROLASE FOLD-3 DOMAIN-CONTAINING PROTEIN-RELATED"/>
    <property type="match status" value="1"/>
</dbReference>
<dbReference type="EMBL" id="QFWV02000005">
    <property type="protein sequence ID" value="RKF06952.1"/>
    <property type="molecule type" value="Genomic_DNA"/>
</dbReference>
<keyword evidence="2 4" id="KW-0378">Hydrolase</keyword>
<organism evidence="4 5">
    <name type="scientific">Oceaniradius stylonematis</name>
    <dbReference type="NCBI Taxonomy" id="2184161"/>
    <lineage>
        <taxon>Bacteria</taxon>
        <taxon>Pseudomonadati</taxon>
        <taxon>Pseudomonadota</taxon>
        <taxon>Alphaproteobacteria</taxon>
        <taxon>Hyphomicrobiales</taxon>
        <taxon>Ahrensiaceae</taxon>
        <taxon>Oceaniradius</taxon>
    </lineage>
</organism>
<dbReference type="Pfam" id="PF07859">
    <property type="entry name" value="Abhydrolase_3"/>
    <property type="match status" value="1"/>
</dbReference>
<evidence type="ECO:0000259" key="3">
    <source>
        <dbReference type="Pfam" id="PF07859"/>
    </source>
</evidence>
<name>A0A3A8A9F0_9HYPH</name>
<comment type="caution">
    <text evidence="4">The sequence shown here is derived from an EMBL/GenBank/DDBJ whole genome shotgun (WGS) entry which is preliminary data.</text>
</comment>
<dbReference type="FunFam" id="3.40.50.1820:FF:000089">
    <property type="entry name" value="Alpha/beta hydrolase"/>
    <property type="match status" value="1"/>
</dbReference>
<evidence type="ECO:0000313" key="4">
    <source>
        <dbReference type="EMBL" id="RKF06952.1"/>
    </source>
</evidence>
<proteinExistence type="inferred from homology"/>
<dbReference type="SUPFAM" id="SSF53474">
    <property type="entry name" value="alpha/beta-Hydrolases"/>
    <property type="match status" value="1"/>
</dbReference>
<dbReference type="InterPro" id="IPR029058">
    <property type="entry name" value="AB_hydrolase_fold"/>
</dbReference>
<gene>
    <name evidence="4" type="ORF">DEM25_009970</name>
</gene>
<dbReference type="InterPro" id="IPR002168">
    <property type="entry name" value="Lipase_GDXG_HIS_AS"/>
</dbReference>
<dbReference type="PANTHER" id="PTHR48081">
    <property type="entry name" value="AB HYDROLASE SUPERFAMILY PROTEIN C4A8.06C"/>
    <property type="match status" value="1"/>
</dbReference>
<protein>
    <submittedName>
        <fullName evidence="4">Alpha/beta hydrolase</fullName>
    </submittedName>
</protein>
<evidence type="ECO:0000256" key="1">
    <source>
        <dbReference type="ARBA" id="ARBA00010515"/>
    </source>
</evidence>
<dbReference type="InterPro" id="IPR013094">
    <property type="entry name" value="AB_hydrolase_3"/>
</dbReference>
<sequence>MMTELHPKLREILATAPNPDAVPVEAQDPDEARAEWKADMRELDAPAPEMAVLRDVQLTTDKGVLAARVYVPDDLLGDALPCLVYFHGGGFIRGDIETHDSICRVLAKNAAVMVISIAYRLAPEHRFPAALDDAYAALEAIVKHVGDFGIDPTRIAVGGDSAGGNLAAAVCLAARDRGGPSIKAQLLIYPVTDLVGEPDSKRLYSNGFLLDSMPFYISSYLGPDGDGHDPLASPLRAETLANLPDAVVLTAGFDPLRDEGDTYAARLTDAGNRVTHLTYPDMIHGFVSLRGLLPEADQALVRMATELGGLLGQAPERTPLR</sequence>
<dbReference type="AlphaFoldDB" id="A0A3A8A9F0"/>